<comment type="similarity">
    <text evidence="3">Belongs to the class I-like SAM-binding methyltransferase superfamily. TPMT family.</text>
</comment>
<evidence type="ECO:0000256" key="7">
    <source>
        <dbReference type="ARBA" id="ARBA00022679"/>
    </source>
</evidence>
<accession>A0A2M9YBB1</accession>
<dbReference type="InterPro" id="IPR022474">
    <property type="entry name" value="Thiopur_S-MeTfrase_Se/Te_detox"/>
</dbReference>
<keyword evidence="6 10" id="KW-0489">Methyltransferase</keyword>
<evidence type="ECO:0000256" key="2">
    <source>
        <dbReference type="ARBA" id="ARBA00004496"/>
    </source>
</evidence>
<dbReference type="PIRSF" id="PIRSF023956">
    <property type="entry name" value="Thiopurine_S-methyltransferase"/>
    <property type="match status" value="1"/>
</dbReference>
<dbReference type="InterPro" id="IPR008854">
    <property type="entry name" value="TPMT"/>
</dbReference>
<proteinExistence type="inferred from homology"/>
<dbReference type="Proteomes" id="UP000231926">
    <property type="component" value="Unassembled WGS sequence"/>
</dbReference>
<evidence type="ECO:0000256" key="6">
    <source>
        <dbReference type="ARBA" id="ARBA00022603"/>
    </source>
</evidence>
<name>A0A2M9YBB1_9LEPT</name>
<dbReference type="GO" id="GO:0005737">
    <property type="term" value="C:cytoplasm"/>
    <property type="evidence" value="ECO:0007669"/>
    <property type="project" value="UniProtKB-SubCell"/>
</dbReference>
<dbReference type="EMBL" id="NPDR01000004">
    <property type="protein sequence ID" value="PJZ48855.1"/>
    <property type="molecule type" value="Genomic_DNA"/>
</dbReference>
<dbReference type="PROSITE" id="PS51585">
    <property type="entry name" value="SAM_MT_TPMT"/>
    <property type="match status" value="1"/>
</dbReference>
<organism evidence="10 11">
    <name type="scientific">Leptospira saintgironsiae</name>
    <dbReference type="NCBI Taxonomy" id="2023183"/>
    <lineage>
        <taxon>Bacteria</taxon>
        <taxon>Pseudomonadati</taxon>
        <taxon>Spirochaetota</taxon>
        <taxon>Spirochaetia</taxon>
        <taxon>Leptospirales</taxon>
        <taxon>Leptospiraceae</taxon>
        <taxon>Leptospira</taxon>
    </lineage>
</organism>
<dbReference type="Gene3D" id="3.40.50.150">
    <property type="entry name" value="Vaccinia Virus protein VP39"/>
    <property type="match status" value="1"/>
</dbReference>
<dbReference type="AlphaFoldDB" id="A0A2M9YBB1"/>
<evidence type="ECO:0000256" key="5">
    <source>
        <dbReference type="ARBA" id="ARBA00022490"/>
    </source>
</evidence>
<evidence type="ECO:0000256" key="1">
    <source>
        <dbReference type="ARBA" id="ARBA00000903"/>
    </source>
</evidence>
<dbReference type="NCBIfam" id="TIGR03840">
    <property type="entry name" value="TMPT_Se_Te"/>
    <property type="match status" value="1"/>
</dbReference>
<sequence length="209" mass="23650">MERDFWLSRWEANNIPFHESETNPLLFKYFKELSLPKNSRIFIPLCGKTLDIAWLLSNGYRVAGAELVEMAIQQLFQELGVEPKISKLGKLVLYSAPGIDIFVGDIFDLSKEVLGPVNAVYDRAALVALPQEARIRYSAHLTQITNKAPQLLITFEYDQTKMAGPPFSISTEEVNIHYKNTYTLTNLLSQEMSGGLKGHSAKENVWKLD</sequence>
<keyword evidence="11" id="KW-1185">Reference proteome</keyword>
<dbReference type="Pfam" id="PF05724">
    <property type="entry name" value="TPMT"/>
    <property type="match status" value="1"/>
</dbReference>
<protein>
    <recommendedName>
        <fullName evidence="4 9">Thiopurine S-methyltransferase</fullName>
        <ecNumber evidence="4 9">2.1.1.67</ecNumber>
    </recommendedName>
</protein>
<comment type="catalytic activity">
    <reaction evidence="1">
        <text>S-adenosyl-L-methionine + a thiopurine = S-adenosyl-L-homocysteine + a thiopurine S-methylether.</text>
        <dbReference type="EC" id="2.1.1.67"/>
    </reaction>
</comment>
<dbReference type="GO" id="GO:0010038">
    <property type="term" value="P:response to metal ion"/>
    <property type="evidence" value="ECO:0007669"/>
    <property type="project" value="InterPro"/>
</dbReference>
<dbReference type="InterPro" id="IPR029063">
    <property type="entry name" value="SAM-dependent_MTases_sf"/>
</dbReference>
<keyword evidence="8" id="KW-0949">S-adenosyl-L-methionine</keyword>
<keyword evidence="5" id="KW-0963">Cytoplasm</keyword>
<dbReference type="OrthoDB" id="9778208at2"/>
<comment type="caution">
    <text evidence="10">The sequence shown here is derived from an EMBL/GenBank/DDBJ whole genome shotgun (WGS) entry which is preliminary data.</text>
</comment>
<reference evidence="10 11" key="1">
    <citation type="submission" date="2017-07" db="EMBL/GenBank/DDBJ databases">
        <title>Leptospira spp. isolated from tropical soils.</title>
        <authorList>
            <person name="Thibeaux R."/>
            <person name="Iraola G."/>
            <person name="Ferres I."/>
            <person name="Bierque E."/>
            <person name="Girault D."/>
            <person name="Soupe-Gilbert M.-E."/>
            <person name="Picardeau M."/>
            <person name="Goarant C."/>
        </authorList>
    </citation>
    <scope>NUCLEOTIDE SEQUENCE [LARGE SCALE GENOMIC DNA]</scope>
    <source>
        <strain evidence="10 11">FH4-C-A2</strain>
    </source>
</reference>
<evidence type="ECO:0000313" key="10">
    <source>
        <dbReference type="EMBL" id="PJZ48855.1"/>
    </source>
</evidence>
<dbReference type="GO" id="GO:0032259">
    <property type="term" value="P:methylation"/>
    <property type="evidence" value="ECO:0007669"/>
    <property type="project" value="UniProtKB-KW"/>
</dbReference>
<keyword evidence="7 10" id="KW-0808">Transferase</keyword>
<dbReference type="GO" id="GO:0008119">
    <property type="term" value="F:thiopurine S-methyltransferase activity"/>
    <property type="evidence" value="ECO:0007669"/>
    <property type="project" value="UniProtKB-UniRule"/>
</dbReference>
<dbReference type="HAMAP" id="MF_00812">
    <property type="entry name" value="Thiopur_methtran"/>
    <property type="match status" value="1"/>
</dbReference>
<dbReference type="PANTHER" id="PTHR10259:SF11">
    <property type="entry name" value="THIOPURINE S-METHYLTRANSFERASE"/>
    <property type="match status" value="1"/>
</dbReference>
<dbReference type="PANTHER" id="PTHR10259">
    <property type="entry name" value="THIOPURINE S-METHYLTRANSFERASE"/>
    <property type="match status" value="1"/>
</dbReference>
<dbReference type="RefSeq" id="WP_100710300.1">
    <property type="nucleotide sequence ID" value="NZ_NPDR01000004.1"/>
</dbReference>
<evidence type="ECO:0000256" key="9">
    <source>
        <dbReference type="NCBIfam" id="TIGR03840"/>
    </source>
</evidence>
<dbReference type="SUPFAM" id="SSF53335">
    <property type="entry name" value="S-adenosyl-L-methionine-dependent methyltransferases"/>
    <property type="match status" value="1"/>
</dbReference>
<evidence type="ECO:0000256" key="4">
    <source>
        <dbReference type="ARBA" id="ARBA00011905"/>
    </source>
</evidence>
<dbReference type="FunFam" id="3.40.50.150:FF:000101">
    <property type="entry name" value="Thiopurine S-methyltransferase"/>
    <property type="match status" value="1"/>
</dbReference>
<dbReference type="EC" id="2.1.1.67" evidence="4 9"/>
<evidence type="ECO:0000256" key="8">
    <source>
        <dbReference type="ARBA" id="ARBA00022691"/>
    </source>
</evidence>
<evidence type="ECO:0000256" key="3">
    <source>
        <dbReference type="ARBA" id="ARBA00008145"/>
    </source>
</evidence>
<dbReference type="InterPro" id="IPR025835">
    <property type="entry name" value="Thiopurine_S-MeTrfase"/>
</dbReference>
<comment type="subcellular location">
    <subcellularLocation>
        <location evidence="2">Cytoplasm</location>
    </subcellularLocation>
</comment>
<evidence type="ECO:0000313" key="11">
    <source>
        <dbReference type="Proteomes" id="UP000231926"/>
    </source>
</evidence>
<gene>
    <name evidence="10" type="primary">tmpT</name>
    <name evidence="10" type="ORF">CH362_10415</name>
</gene>
<dbReference type="NCBIfam" id="NF009732">
    <property type="entry name" value="PRK13255.1"/>
    <property type="match status" value="1"/>
</dbReference>